<evidence type="ECO:0000256" key="3">
    <source>
        <dbReference type="ARBA" id="ARBA00023015"/>
    </source>
</evidence>
<keyword evidence="5 7" id="KW-0238">DNA-binding</keyword>
<dbReference type="PANTHER" id="PTHR43133">
    <property type="entry name" value="RNA POLYMERASE ECF-TYPE SIGMA FACTO"/>
    <property type="match status" value="1"/>
</dbReference>
<dbReference type="InterPro" id="IPR037401">
    <property type="entry name" value="SnoaL-like"/>
</dbReference>
<evidence type="ECO:0000256" key="4">
    <source>
        <dbReference type="ARBA" id="ARBA00023082"/>
    </source>
</evidence>
<evidence type="ECO:0000313" key="12">
    <source>
        <dbReference type="Proteomes" id="UP001257627"/>
    </source>
</evidence>
<organism evidence="11 12">
    <name type="scientific">Streptomyces mirabilis</name>
    <dbReference type="NCBI Taxonomy" id="68239"/>
    <lineage>
        <taxon>Bacteria</taxon>
        <taxon>Bacillati</taxon>
        <taxon>Actinomycetota</taxon>
        <taxon>Actinomycetes</taxon>
        <taxon>Kitasatosporales</taxon>
        <taxon>Streptomycetaceae</taxon>
        <taxon>Streptomyces</taxon>
    </lineage>
</organism>
<evidence type="ECO:0000313" key="11">
    <source>
        <dbReference type="EMBL" id="MDU8990949.1"/>
    </source>
</evidence>
<dbReference type="InterPro" id="IPR036388">
    <property type="entry name" value="WH-like_DNA-bd_sf"/>
</dbReference>
<accession>A0ABU3UAL3</accession>
<evidence type="ECO:0000256" key="5">
    <source>
        <dbReference type="ARBA" id="ARBA00023125"/>
    </source>
</evidence>
<keyword evidence="6 7" id="KW-0804">Transcription</keyword>
<dbReference type="Pfam" id="PF12680">
    <property type="entry name" value="SnoaL_2"/>
    <property type="match status" value="1"/>
</dbReference>
<dbReference type="PANTHER" id="PTHR43133:SF65">
    <property type="entry name" value="ECF RNA POLYMERASE SIGMA FACTOR SIGG"/>
    <property type="match status" value="1"/>
</dbReference>
<keyword evidence="11" id="KW-0808">Transferase</keyword>
<evidence type="ECO:0000259" key="8">
    <source>
        <dbReference type="Pfam" id="PF04542"/>
    </source>
</evidence>
<evidence type="ECO:0000259" key="10">
    <source>
        <dbReference type="Pfam" id="PF12680"/>
    </source>
</evidence>
<dbReference type="SUPFAM" id="SSF54427">
    <property type="entry name" value="NTF2-like"/>
    <property type="match status" value="1"/>
</dbReference>
<comment type="subunit">
    <text evidence="2">Interacts transiently with the RNA polymerase catalytic core formed by RpoA, RpoB, RpoC and RpoZ (2 alpha, 1 beta, 1 beta' and 1 omega subunit) to form the RNA polymerase holoenzyme that can initiate transcription.</text>
</comment>
<dbReference type="InterPro" id="IPR014305">
    <property type="entry name" value="RNA_pol_sigma-G_actinobac"/>
</dbReference>
<dbReference type="NCBIfam" id="NF006089">
    <property type="entry name" value="PRK08241.1"/>
    <property type="match status" value="1"/>
</dbReference>
<feature type="domain" description="RNA polymerase sigma-70 region 2" evidence="8">
    <location>
        <begin position="10"/>
        <end position="75"/>
    </location>
</feature>
<dbReference type="InterPro" id="IPR013249">
    <property type="entry name" value="RNA_pol_sigma70_r4_t2"/>
</dbReference>
<dbReference type="Pfam" id="PF08281">
    <property type="entry name" value="Sigma70_r4_2"/>
    <property type="match status" value="1"/>
</dbReference>
<feature type="domain" description="RNA polymerase sigma factor 70 region 4 type 2" evidence="9">
    <location>
        <begin position="129"/>
        <end position="181"/>
    </location>
</feature>
<feature type="domain" description="SnoaL-like" evidence="10">
    <location>
        <begin position="203"/>
        <end position="299"/>
    </location>
</feature>
<evidence type="ECO:0000256" key="6">
    <source>
        <dbReference type="ARBA" id="ARBA00023163"/>
    </source>
</evidence>
<dbReference type="InterPro" id="IPR007627">
    <property type="entry name" value="RNA_pol_sigma70_r2"/>
</dbReference>
<proteinExistence type="inferred from homology"/>
<keyword evidence="12" id="KW-1185">Reference proteome</keyword>
<evidence type="ECO:0000256" key="7">
    <source>
        <dbReference type="RuleBase" id="RU000716"/>
    </source>
</evidence>
<dbReference type="Pfam" id="PF04542">
    <property type="entry name" value="Sigma70_r2"/>
    <property type="match status" value="1"/>
</dbReference>
<dbReference type="PROSITE" id="PS01063">
    <property type="entry name" value="SIGMA70_ECF"/>
    <property type="match status" value="1"/>
</dbReference>
<dbReference type="NCBIfam" id="TIGR02960">
    <property type="entry name" value="SigX5"/>
    <property type="match status" value="1"/>
</dbReference>
<reference evidence="11 12" key="1">
    <citation type="submission" date="2023-02" db="EMBL/GenBank/DDBJ databases">
        <authorList>
            <person name="Maleckis M."/>
        </authorList>
    </citation>
    <scope>NUCLEOTIDE SEQUENCE [LARGE SCALE GENOMIC DNA]</scope>
    <source>
        <strain evidence="11 12">P8-A2</strain>
    </source>
</reference>
<dbReference type="EMBL" id="JARAKF010000001">
    <property type="protein sequence ID" value="MDU8990949.1"/>
    <property type="molecule type" value="Genomic_DNA"/>
</dbReference>
<sequence length="320" mass="35268">MTSTGDFETLVQRYRPELLAHCYRMLGSVHDAEELVQETCLRAWRARDRYDPSRASLRTWLYRIATNACLTALDGLGRRPLPSGLVTESEPLRPLVHGGEATWLQPLPDSLLGLGAPATAAIDRGSLRLAFVAALQLLSPRERAVLILRDVLDYPAAEAADILETSAAAVNSSLQRARARIRAAGVLQEQVAEPSDAEQRSWVDRYMAAFVRADIQGLLQVVTEDVLMEMPPMVNWFTGRENYASFMGWVFAKAGKAWRLLPVRANGQAGFAAYRRGDADMFELHTLQVFTVTAGGISRISVFQDADVFAAFGMAQKVDG</sequence>
<protein>
    <recommendedName>
        <fullName evidence="7">RNA polymerase sigma factor</fullName>
    </recommendedName>
</protein>
<evidence type="ECO:0000256" key="1">
    <source>
        <dbReference type="ARBA" id="ARBA00010641"/>
    </source>
</evidence>
<dbReference type="InterPro" id="IPR032710">
    <property type="entry name" value="NTF2-like_dom_sf"/>
</dbReference>
<keyword evidence="3 7" id="KW-0805">Transcription regulation</keyword>
<keyword evidence="11" id="KW-0548">Nucleotidyltransferase</keyword>
<evidence type="ECO:0000256" key="2">
    <source>
        <dbReference type="ARBA" id="ARBA00011344"/>
    </source>
</evidence>
<keyword evidence="4 7" id="KW-0731">Sigma factor</keyword>
<dbReference type="InterPro" id="IPR013324">
    <property type="entry name" value="RNA_pol_sigma_r3/r4-like"/>
</dbReference>
<name>A0ABU3UAL3_9ACTN</name>
<dbReference type="InterPro" id="IPR014284">
    <property type="entry name" value="RNA_pol_sigma-70_dom"/>
</dbReference>
<comment type="caution">
    <text evidence="11">The sequence shown here is derived from an EMBL/GenBank/DDBJ whole genome shotgun (WGS) entry which is preliminary data.</text>
</comment>
<dbReference type="InterPro" id="IPR039425">
    <property type="entry name" value="RNA_pol_sigma-70-like"/>
</dbReference>
<dbReference type="Gene3D" id="1.10.1740.10">
    <property type="match status" value="1"/>
</dbReference>
<dbReference type="SUPFAM" id="SSF88946">
    <property type="entry name" value="Sigma2 domain of RNA polymerase sigma factors"/>
    <property type="match status" value="1"/>
</dbReference>
<dbReference type="InterPro" id="IPR013325">
    <property type="entry name" value="RNA_pol_sigma_r2"/>
</dbReference>
<dbReference type="SUPFAM" id="SSF88659">
    <property type="entry name" value="Sigma3 and sigma4 domains of RNA polymerase sigma factors"/>
    <property type="match status" value="1"/>
</dbReference>
<gene>
    <name evidence="11" type="ORF">PU648_00530</name>
</gene>
<dbReference type="InterPro" id="IPR000838">
    <property type="entry name" value="RNA_pol_sigma70_ECF_CS"/>
</dbReference>
<comment type="similarity">
    <text evidence="1 7">Belongs to the sigma-70 factor family. ECF subfamily.</text>
</comment>
<dbReference type="RefSeq" id="WP_316732246.1">
    <property type="nucleotide sequence ID" value="NZ_JARAKF010000001.1"/>
</dbReference>
<dbReference type="NCBIfam" id="TIGR02937">
    <property type="entry name" value="sigma70-ECF"/>
    <property type="match status" value="1"/>
</dbReference>
<dbReference type="Gene3D" id="1.10.10.10">
    <property type="entry name" value="Winged helix-like DNA-binding domain superfamily/Winged helix DNA-binding domain"/>
    <property type="match status" value="1"/>
</dbReference>
<dbReference type="Gene3D" id="3.10.450.50">
    <property type="match status" value="1"/>
</dbReference>
<evidence type="ECO:0000259" key="9">
    <source>
        <dbReference type="Pfam" id="PF08281"/>
    </source>
</evidence>
<dbReference type="Proteomes" id="UP001257627">
    <property type="component" value="Unassembled WGS sequence"/>
</dbReference>
<dbReference type="GO" id="GO:0003899">
    <property type="term" value="F:DNA-directed RNA polymerase activity"/>
    <property type="evidence" value="ECO:0007669"/>
    <property type="project" value="UniProtKB-EC"/>
</dbReference>